<protein>
    <recommendedName>
        <fullName evidence="2">Lipocalin-like domain-containing protein</fullName>
    </recommendedName>
</protein>
<feature type="chain" id="PRO_5022947871" description="Lipocalin-like domain-containing protein" evidence="1">
    <location>
        <begin position="20"/>
        <end position="192"/>
    </location>
</feature>
<dbReference type="EMBL" id="CP042436">
    <property type="protein sequence ID" value="QEC63345.1"/>
    <property type="molecule type" value="Genomic_DNA"/>
</dbReference>
<organism evidence="3 4">
    <name type="scientific">Mucilaginibacter ginsenosidivorans</name>
    <dbReference type="NCBI Taxonomy" id="398053"/>
    <lineage>
        <taxon>Bacteria</taxon>
        <taxon>Pseudomonadati</taxon>
        <taxon>Bacteroidota</taxon>
        <taxon>Sphingobacteriia</taxon>
        <taxon>Sphingobacteriales</taxon>
        <taxon>Sphingobacteriaceae</taxon>
        <taxon>Mucilaginibacter</taxon>
    </lineage>
</organism>
<dbReference type="InterPro" id="IPR024311">
    <property type="entry name" value="Lipocalin-like"/>
</dbReference>
<gene>
    <name evidence="3" type="ORF">FRZ54_12420</name>
</gene>
<reference evidence="3 4" key="1">
    <citation type="journal article" date="2017" name="Curr. Microbiol.">
        <title>Mucilaginibacter ginsenosidivorans sp. nov., Isolated from Soil of Ginseng Field.</title>
        <authorList>
            <person name="Kim M.M."/>
            <person name="Siddiqi M.Z."/>
            <person name="Im W.T."/>
        </authorList>
    </citation>
    <scope>NUCLEOTIDE SEQUENCE [LARGE SCALE GENOMIC DNA]</scope>
    <source>
        <strain evidence="3 4">Gsoil 3017</strain>
    </source>
</reference>
<dbReference type="KEGG" id="mgin:FRZ54_12420"/>
<accession>A0A5B8UXF2</accession>
<proteinExistence type="predicted"/>
<feature type="signal peptide" evidence="1">
    <location>
        <begin position="1"/>
        <end position="19"/>
    </location>
</feature>
<evidence type="ECO:0000259" key="2">
    <source>
        <dbReference type="Pfam" id="PF13648"/>
    </source>
</evidence>
<dbReference type="AlphaFoldDB" id="A0A5B8UXF2"/>
<sequence>MMRKFYFLLLAVSVPICMASCGKGGNNVAPSQLQVNLIVGKWSLQQEKYVQYIDAIERQNVTMTTSANNIATVQFNKDGTFASASTYTSDPAANPGAGPTSESATTHGTYSFSDNSFHMSAPYVTGLADGTVGSYGFAGNVAIPTYSAVSNSVVINELTANSLKLHIEVVYTLTVNNVTDTYKTIGDYSYSK</sequence>
<keyword evidence="4" id="KW-1185">Reference proteome</keyword>
<feature type="domain" description="Lipocalin-like" evidence="2">
    <location>
        <begin position="38"/>
        <end position="165"/>
    </location>
</feature>
<dbReference type="Proteomes" id="UP000321479">
    <property type="component" value="Chromosome"/>
</dbReference>
<name>A0A5B8UXF2_9SPHI</name>
<evidence type="ECO:0000313" key="4">
    <source>
        <dbReference type="Proteomes" id="UP000321479"/>
    </source>
</evidence>
<keyword evidence="1" id="KW-0732">Signal</keyword>
<dbReference type="RefSeq" id="WP_147031921.1">
    <property type="nucleotide sequence ID" value="NZ_CP042436.1"/>
</dbReference>
<evidence type="ECO:0000256" key="1">
    <source>
        <dbReference type="SAM" id="SignalP"/>
    </source>
</evidence>
<evidence type="ECO:0000313" key="3">
    <source>
        <dbReference type="EMBL" id="QEC63345.1"/>
    </source>
</evidence>
<dbReference type="Pfam" id="PF13648">
    <property type="entry name" value="Lipocalin_4"/>
    <property type="match status" value="1"/>
</dbReference>